<protein>
    <submittedName>
        <fullName evidence="1">Uncharacterized protein</fullName>
    </submittedName>
</protein>
<name>A0ACC2Q6N5_9NEOP</name>
<dbReference type="EMBL" id="CM056802">
    <property type="protein sequence ID" value="KAJ8707961.1"/>
    <property type="molecule type" value="Genomic_DNA"/>
</dbReference>
<dbReference type="Proteomes" id="UP001231649">
    <property type="component" value="Chromosome 26"/>
</dbReference>
<comment type="caution">
    <text evidence="1">The sequence shown here is derived from an EMBL/GenBank/DDBJ whole genome shotgun (WGS) entry which is preliminary data.</text>
</comment>
<sequence>MLLMTSTRRIRVTLHGGLHYTLHSYGPSLRALTIYAFVDGLLWCLYVSCIAYVRSYFHTNRAATVTRTVDNGTATSQGHVQFGVKYRITGIHTAARYVFNLGVSPTTNVLQPAGCGAVNVRQRSYKTSKLKASL</sequence>
<organism evidence="1 2">
    <name type="scientific">Mythimna loreyi</name>
    <dbReference type="NCBI Taxonomy" id="667449"/>
    <lineage>
        <taxon>Eukaryota</taxon>
        <taxon>Metazoa</taxon>
        <taxon>Ecdysozoa</taxon>
        <taxon>Arthropoda</taxon>
        <taxon>Hexapoda</taxon>
        <taxon>Insecta</taxon>
        <taxon>Pterygota</taxon>
        <taxon>Neoptera</taxon>
        <taxon>Endopterygota</taxon>
        <taxon>Lepidoptera</taxon>
        <taxon>Glossata</taxon>
        <taxon>Ditrysia</taxon>
        <taxon>Noctuoidea</taxon>
        <taxon>Noctuidae</taxon>
        <taxon>Noctuinae</taxon>
        <taxon>Hadenini</taxon>
        <taxon>Mythimna</taxon>
    </lineage>
</organism>
<gene>
    <name evidence="1" type="ORF">PYW08_010327</name>
</gene>
<proteinExistence type="predicted"/>
<reference evidence="1" key="1">
    <citation type="submission" date="2023-03" db="EMBL/GenBank/DDBJ databases">
        <title>Chromosome-level genomes of two armyworms, Mythimna separata and Mythimna loreyi, provide insights into the biosynthesis and reception of sex pheromones.</title>
        <authorList>
            <person name="Zhao H."/>
        </authorList>
    </citation>
    <scope>NUCLEOTIDE SEQUENCE</scope>
    <source>
        <strain evidence="1">BeijingLab</strain>
    </source>
</reference>
<evidence type="ECO:0000313" key="1">
    <source>
        <dbReference type="EMBL" id="KAJ8707961.1"/>
    </source>
</evidence>
<keyword evidence="2" id="KW-1185">Reference proteome</keyword>
<evidence type="ECO:0000313" key="2">
    <source>
        <dbReference type="Proteomes" id="UP001231649"/>
    </source>
</evidence>
<accession>A0ACC2Q6N5</accession>